<proteinExistence type="predicted"/>
<comment type="caution">
    <text evidence="1">The sequence shown here is derived from an EMBL/GenBank/DDBJ whole genome shotgun (WGS) entry which is preliminary data.</text>
</comment>
<evidence type="ECO:0000313" key="2">
    <source>
        <dbReference type="Proteomes" id="UP000009325"/>
    </source>
</evidence>
<name>K0ND87_9LACO</name>
<gene>
    <name evidence="1" type="ORF">BN146_00120</name>
</gene>
<reference evidence="1 2" key="1">
    <citation type="submission" date="2012-08" db="EMBL/GenBank/DDBJ databases">
        <title>Draft Genome Sequences of Lactobacillus equicursoris CIP 110162T, isolated from thoroughbred racehorse feces and Lactobacillus sp. CRBIP 24.137 isolated from urine of human.</title>
        <authorList>
            <person name="Cousin S."/>
            <person name="Loux V."/>
            <person name="Ma L."/>
            <person name="Creno S."/>
            <person name="Clermont D."/>
            <person name="Bizet C."/>
            <person name="Bouchier C."/>
        </authorList>
    </citation>
    <scope>NUCLEOTIDE SEQUENCE [LARGE SCALE GENOMIC DNA]</scope>
    <source>
        <strain evidence="1 2">66c</strain>
    </source>
</reference>
<accession>K0ND87</accession>
<sequence>MVKMFTQLAAVTASLLLLLKWKQNHQKRLVAIATKRSNKLNS</sequence>
<dbReference type="Proteomes" id="UP000009325">
    <property type="component" value="Unassembled WGS sequence"/>
</dbReference>
<dbReference type="AlphaFoldDB" id="K0ND87"/>
<evidence type="ECO:0000313" key="1">
    <source>
        <dbReference type="EMBL" id="CCK82692.1"/>
    </source>
</evidence>
<protein>
    <submittedName>
        <fullName evidence="1">Uncharacterized protein</fullName>
    </submittedName>
</protein>
<organism evidence="1 2">
    <name type="scientific">Lactobacillus equicursoris 66c</name>
    <dbReference type="NCBI Taxonomy" id="872326"/>
    <lineage>
        <taxon>Bacteria</taxon>
        <taxon>Bacillati</taxon>
        <taxon>Bacillota</taxon>
        <taxon>Bacilli</taxon>
        <taxon>Lactobacillales</taxon>
        <taxon>Lactobacillaceae</taxon>
        <taxon>Lactobacillus</taxon>
    </lineage>
</organism>
<dbReference type="EMBL" id="CALZ01000005">
    <property type="protein sequence ID" value="CCK82692.1"/>
    <property type="molecule type" value="Genomic_DNA"/>
</dbReference>